<evidence type="ECO:0000313" key="3">
    <source>
        <dbReference type="EMBL" id="PMD15014.1"/>
    </source>
</evidence>
<sequence>MRFSSSVLALVAVKTIHAATHNVAVGQDGLAYTPNTTYANIGDTVIFSFYPINHNVAQGPFETPCQDGNGNGISSGFISSSEGVANRTFQITINDIKPIWFYCSEKVGGGHCSKGMVGVINPPQGDNQTLAHYAASASNVSTTSYSEPKQVQLGVVVENSAGNNTSVTSASSGSATPSATAGSGSSDGSSSYGGSTTSMSSGAGTKKTNGASYIDARRWGVGAVAGGLALALL</sequence>
<feature type="chain" id="PRO_5014456074" description="Cupredoxin" evidence="2">
    <location>
        <begin position="19"/>
        <end position="233"/>
    </location>
</feature>
<proteinExistence type="predicted"/>
<evidence type="ECO:0000256" key="1">
    <source>
        <dbReference type="SAM" id="MobiDB-lite"/>
    </source>
</evidence>
<dbReference type="InterPro" id="IPR052953">
    <property type="entry name" value="Ser-rich/MCO-related"/>
</dbReference>
<protein>
    <recommendedName>
        <fullName evidence="5">Cupredoxin</fullName>
    </recommendedName>
</protein>
<dbReference type="Gene3D" id="2.60.40.420">
    <property type="entry name" value="Cupredoxins - blue copper proteins"/>
    <property type="match status" value="1"/>
</dbReference>
<accession>A0A2J6PLW4</accession>
<name>A0A2J6PLW4_9HELO</name>
<keyword evidence="4" id="KW-1185">Reference proteome</keyword>
<keyword evidence="2" id="KW-0732">Signal</keyword>
<dbReference type="EMBL" id="KZ613516">
    <property type="protein sequence ID" value="PMD15014.1"/>
    <property type="molecule type" value="Genomic_DNA"/>
</dbReference>
<dbReference type="STRING" id="1745343.A0A2J6PLW4"/>
<gene>
    <name evidence="3" type="ORF">NA56DRAFT_355586</name>
</gene>
<dbReference type="PANTHER" id="PTHR34883:SF15">
    <property type="entry name" value="EXTRACELLULAR SERINE-RICH PROTEIN"/>
    <property type="match status" value="1"/>
</dbReference>
<dbReference type="CDD" id="cd00920">
    <property type="entry name" value="Cupredoxin"/>
    <property type="match status" value="1"/>
</dbReference>
<dbReference type="PANTHER" id="PTHR34883">
    <property type="entry name" value="SERINE-RICH PROTEIN, PUTATIVE-RELATED-RELATED"/>
    <property type="match status" value="1"/>
</dbReference>
<evidence type="ECO:0000256" key="2">
    <source>
        <dbReference type="SAM" id="SignalP"/>
    </source>
</evidence>
<evidence type="ECO:0000313" key="4">
    <source>
        <dbReference type="Proteomes" id="UP000235672"/>
    </source>
</evidence>
<dbReference type="Proteomes" id="UP000235672">
    <property type="component" value="Unassembled WGS sequence"/>
</dbReference>
<organism evidence="3 4">
    <name type="scientific">Hyaloscypha hepaticicola</name>
    <dbReference type="NCBI Taxonomy" id="2082293"/>
    <lineage>
        <taxon>Eukaryota</taxon>
        <taxon>Fungi</taxon>
        <taxon>Dikarya</taxon>
        <taxon>Ascomycota</taxon>
        <taxon>Pezizomycotina</taxon>
        <taxon>Leotiomycetes</taxon>
        <taxon>Helotiales</taxon>
        <taxon>Hyaloscyphaceae</taxon>
        <taxon>Hyaloscypha</taxon>
    </lineage>
</organism>
<feature type="compositionally biased region" description="Low complexity" evidence="1">
    <location>
        <begin position="165"/>
        <end position="205"/>
    </location>
</feature>
<reference evidence="3 4" key="1">
    <citation type="submission" date="2016-05" db="EMBL/GenBank/DDBJ databases">
        <title>A degradative enzymes factory behind the ericoid mycorrhizal symbiosis.</title>
        <authorList>
            <consortium name="DOE Joint Genome Institute"/>
            <person name="Martino E."/>
            <person name="Morin E."/>
            <person name="Grelet G."/>
            <person name="Kuo A."/>
            <person name="Kohler A."/>
            <person name="Daghino S."/>
            <person name="Barry K."/>
            <person name="Choi C."/>
            <person name="Cichocki N."/>
            <person name="Clum A."/>
            <person name="Copeland A."/>
            <person name="Hainaut M."/>
            <person name="Haridas S."/>
            <person name="Labutti K."/>
            <person name="Lindquist E."/>
            <person name="Lipzen A."/>
            <person name="Khouja H.-R."/>
            <person name="Murat C."/>
            <person name="Ohm R."/>
            <person name="Olson A."/>
            <person name="Spatafora J."/>
            <person name="Veneault-Fourrey C."/>
            <person name="Henrissat B."/>
            <person name="Grigoriev I."/>
            <person name="Martin F."/>
            <person name="Perotto S."/>
        </authorList>
    </citation>
    <scope>NUCLEOTIDE SEQUENCE [LARGE SCALE GENOMIC DNA]</scope>
    <source>
        <strain evidence="3 4">UAMH 7357</strain>
    </source>
</reference>
<feature type="region of interest" description="Disordered" evidence="1">
    <location>
        <begin position="165"/>
        <end position="207"/>
    </location>
</feature>
<dbReference type="OrthoDB" id="5415867at2759"/>
<dbReference type="AlphaFoldDB" id="A0A2J6PLW4"/>
<dbReference type="SUPFAM" id="SSF49503">
    <property type="entry name" value="Cupredoxins"/>
    <property type="match status" value="1"/>
</dbReference>
<evidence type="ECO:0008006" key="5">
    <source>
        <dbReference type="Google" id="ProtNLM"/>
    </source>
</evidence>
<feature type="signal peptide" evidence="2">
    <location>
        <begin position="1"/>
        <end position="18"/>
    </location>
</feature>
<dbReference type="InterPro" id="IPR008972">
    <property type="entry name" value="Cupredoxin"/>
</dbReference>